<dbReference type="EMBL" id="WRXO01000004">
    <property type="protein sequence ID" value="MVT42069.1"/>
    <property type="molecule type" value="Genomic_DNA"/>
</dbReference>
<comment type="caution">
    <text evidence="18">The sequence shown here is derived from an EMBL/GenBank/DDBJ whole genome shotgun (WGS) entry which is preliminary data.</text>
</comment>
<evidence type="ECO:0000313" key="18">
    <source>
        <dbReference type="EMBL" id="MVT42069.1"/>
    </source>
</evidence>
<evidence type="ECO:0000259" key="16">
    <source>
        <dbReference type="Pfam" id="PF02563"/>
    </source>
</evidence>
<evidence type="ECO:0000256" key="15">
    <source>
        <dbReference type="SAM" id="Phobius"/>
    </source>
</evidence>
<keyword evidence="15" id="KW-1133">Transmembrane helix</keyword>
<evidence type="ECO:0000256" key="11">
    <source>
        <dbReference type="ARBA" id="ARBA00023136"/>
    </source>
</evidence>
<evidence type="ECO:0000256" key="13">
    <source>
        <dbReference type="ARBA" id="ARBA00023237"/>
    </source>
</evidence>
<keyword evidence="14" id="KW-0449">Lipoprotein</keyword>
<keyword evidence="5" id="KW-0762">Sugar transport</keyword>
<keyword evidence="12" id="KW-0564">Palmitate</keyword>
<organism evidence="18 19">
    <name type="scientific">Chitinophaga oryziterrae</name>
    <dbReference type="NCBI Taxonomy" id="1031224"/>
    <lineage>
        <taxon>Bacteria</taxon>
        <taxon>Pseudomonadati</taxon>
        <taxon>Bacteroidota</taxon>
        <taxon>Chitinophagia</taxon>
        <taxon>Chitinophagales</taxon>
        <taxon>Chitinophagaceae</taxon>
        <taxon>Chitinophaga</taxon>
    </lineage>
</organism>
<keyword evidence="8" id="KW-0625">Polysaccharide transport</keyword>
<keyword evidence="11 15" id="KW-0472">Membrane</keyword>
<evidence type="ECO:0000256" key="10">
    <source>
        <dbReference type="ARBA" id="ARBA00023114"/>
    </source>
</evidence>
<dbReference type="InterPro" id="IPR003715">
    <property type="entry name" value="Poly_export_N"/>
</dbReference>
<keyword evidence="3" id="KW-0813">Transport</keyword>
<comment type="subcellular location">
    <subcellularLocation>
        <location evidence="1">Cell outer membrane</location>
        <topology evidence="1">Multi-pass membrane protein</topology>
    </subcellularLocation>
</comment>
<keyword evidence="4" id="KW-1134">Transmembrane beta strand</keyword>
<feature type="domain" description="Polysaccharide export protein N-terminal" evidence="16">
    <location>
        <begin position="61"/>
        <end position="161"/>
    </location>
</feature>
<evidence type="ECO:0000256" key="9">
    <source>
        <dbReference type="ARBA" id="ARBA00023065"/>
    </source>
</evidence>
<dbReference type="InterPro" id="IPR049712">
    <property type="entry name" value="Poly_export"/>
</dbReference>
<evidence type="ECO:0000256" key="5">
    <source>
        <dbReference type="ARBA" id="ARBA00022597"/>
    </source>
</evidence>
<dbReference type="OrthoDB" id="662756at2"/>
<dbReference type="Pfam" id="PF02563">
    <property type="entry name" value="Poly_export"/>
    <property type="match status" value="1"/>
</dbReference>
<dbReference type="GO" id="GO:0046930">
    <property type="term" value="C:pore complex"/>
    <property type="evidence" value="ECO:0007669"/>
    <property type="project" value="UniProtKB-KW"/>
</dbReference>
<accession>A0A6N8JCS6</accession>
<dbReference type="PANTHER" id="PTHR33619">
    <property type="entry name" value="POLYSACCHARIDE EXPORT PROTEIN GFCE-RELATED"/>
    <property type="match status" value="1"/>
</dbReference>
<dbReference type="AlphaFoldDB" id="A0A6N8JCS6"/>
<dbReference type="Gene3D" id="3.10.560.10">
    <property type="entry name" value="Outer membrane lipoprotein wza domain like"/>
    <property type="match status" value="2"/>
</dbReference>
<keyword evidence="19" id="KW-1185">Reference proteome</keyword>
<sequence>MRITNFGKHRKLPFSALLMLSTGIIVMYASSCSTPRNITYFKDVPDSVKQKLVDQSVYNTPVIQPDDILTVTILTLDPTATAVLNQQSAISGPSNNNTNNSSSINTPGGNASVYLVDRDGYVILPLLGKVSVKGRTTDQVRDDIRTKATEYYKDPVVNVRFANFKITVLGDVNKPSSYIMPNEKVTLLDALGMAGDLTIYGKRENVMLIRDNINGKKEIVRFNLNDSKIFSSPYFYLHQGDVIYVEPNKAKVSGSDMEQVRRISIFASILSVVIIIVTRINF</sequence>
<evidence type="ECO:0000256" key="7">
    <source>
        <dbReference type="ARBA" id="ARBA00022729"/>
    </source>
</evidence>
<keyword evidence="10" id="KW-0626">Porin</keyword>
<evidence type="ECO:0000256" key="1">
    <source>
        <dbReference type="ARBA" id="ARBA00004571"/>
    </source>
</evidence>
<keyword evidence="6 15" id="KW-0812">Transmembrane</keyword>
<keyword evidence="7" id="KW-0732">Signal</keyword>
<dbReference type="RefSeq" id="WP_157300703.1">
    <property type="nucleotide sequence ID" value="NZ_BAAAZB010000005.1"/>
</dbReference>
<evidence type="ECO:0000256" key="4">
    <source>
        <dbReference type="ARBA" id="ARBA00022452"/>
    </source>
</evidence>
<dbReference type="InterPro" id="IPR054765">
    <property type="entry name" value="SLBB_dom"/>
</dbReference>
<evidence type="ECO:0000256" key="2">
    <source>
        <dbReference type="ARBA" id="ARBA00009450"/>
    </source>
</evidence>
<proteinExistence type="inferred from homology"/>
<dbReference type="GO" id="GO:0015288">
    <property type="term" value="F:porin activity"/>
    <property type="evidence" value="ECO:0007669"/>
    <property type="project" value="UniProtKB-KW"/>
</dbReference>
<feature type="domain" description="SLBB" evidence="17">
    <location>
        <begin position="165"/>
        <end position="245"/>
    </location>
</feature>
<keyword evidence="9" id="KW-0406">Ion transport</keyword>
<dbReference type="PANTHER" id="PTHR33619:SF3">
    <property type="entry name" value="POLYSACCHARIDE EXPORT PROTEIN GFCE-RELATED"/>
    <property type="match status" value="1"/>
</dbReference>
<gene>
    <name evidence="18" type="ORF">GO495_15870</name>
</gene>
<evidence type="ECO:0000256" key="6">
    <source>
        <dbReference type="ARBA" id="ARBA00022692"/>
    </source>
</evidence>
<evidence type="ECO:0000256" key="14">
    <source>
        <dbReference type="ARBA" id="ARBA00023288"/>
    </source>
</evidence>
<dbReference type="GO" id="GO:0009279">
    <property type="term" value="C:cell outer membrane"/>
    <property type="evidence" value="ECO:0007669"/>
    <property type="project" value="UniProtKB-SubCell"/>
</dbReference>
<evidence type="ECO:0000313" key="19">
    <source>
        <dbReference type="Proteomes" id="UP000468388"/>
    </source>
</evidence>
<dbReference type="GO" id="GO:0006811">
    <property type="term" value="P:monoatomic ion transport"/>
    <property type="evidence" value="ECO:0007669"/>
    <property type="project" value="UniProtKB-KW"/>
</dbReference>
<dbReference type="Pfam" id="PF22461">
    <property type="entry name" value="SLBB_2"/>
    <property type="match status" value="1"/>
</dbReference>
<feature type="transmembrane region" description="Helical" evidence="15">
    <location>
        <begin position="12"/>
        <end position="30"/>
    </location>
</feature>
<evidence type="ECO:0000256" key="8">
    <source>
        <dbReference type="ARBA" id="ARBA00023047"/>
    </source>
</evidence>
<reference evidence="18 19" key="1">
    <citation type="submission" date="2019-12" db="EMBL/GenBank/DDBJ databases">
        <title>The draft genomic sequence of strain Chitinophaga oryziterrae JCM 16595.</title>
        <authorList>
            <person name="Zhang X."/>
        </authorList>
    </citation>
    <scope>NUCLEOTIDE SEQUENCE [LARGE SCALE GENOMIC DNA]</scope>
    <source>
        <strain evidence="18 19">JCM 16595</strain>
    </source>
</reference>
<dbReference type="GO" id="GO:0015159">
    <property type="term" value="F:polysaccharide transmembrane transporter activity"/>
    <property type="evidence" value="ECO:0007669"/>
    <property type="project" value="InterPro"/>
</dbReference>
<evidence type="ECO:0000259" key="17">
    <source>
        <dbReference type="Pfam" id="PF22461"/>
    </source>
</evidence>
<protein>
    <submittedName>
        <fullName evidence="18">Uncharacterized protein</fullName>
    </submittedName>
</protein>
<evidence type="ECO:0000256" key="3">
    <source>
        <dbReference type="ARBA" id="ARBA00022448"/>
    </source>
</evidence>
<dbReference type="Gene3D" id="3.30.1950.10">
    <property type="entry name" value="wza like domain"/>
    <property type="match status" value="1"/>
</dbReference>
<name>A0A6N8JCS6_9BACT</name>
<evidence type="ECO:0000256" key="12">
    <source>
        <dbReference type="ARBA" id="ARBA00023139"/>
    </source>
</evidence>
<comment type="similarity">
    <text evidence="2">Belongs to the BexD/CtrA/VexA family.</text>
</comment>
<keyword evidence="13" id="KW-0998">Cell outer membrane</keyword>
<dbReference type="Proteomes" id="UP000468388">
    <property type="component" value="Unassembled WGS sequence"/>
</dbReference>